<proteinExistence type="predicted"/>
<name>A0ACC6ALE3_NITWI</name>
<protein>
    <submittedName>
        <fullName evidence="1">Uncharacterized protein</fullName>
    </submittedName>
</protein>
<dbReference type="Proteomes" id="UP001205486">
    <property type="component" value="Unassembled WGS sequence"/>
</dbReference>
<keyword evidence="2" id="KW-1185">Reference proteome</keyword>
<dbReference type="EMBL" id="JALJZS010000002">
    <property type="protein sequence ID" value="MCP2000476.1"/>
    <property type="molecule type" value="Genomic_DNA"/>
</dbReference>
<evidence type="ECO:0000313" key="1">
    <source>
        <dbReference type="EMBL" id="MCP2000476.1"/>
    </source>
</evidence>
<accession>A0ACC6ALE3</accession>
<evidence type="ECO:0000313" key="2">
    <source>
        <dbReference type="Proteomes" id="UP001205486"/>
    </source>
</evidence>
<comment type="caution">
    <text evidence="1">The sequence shown here is derived from an EMBL/GenBank/DDBJ whole genome shotgun (WGS) entry which is preliminary data.</text>
</comment>
<gene>
    <name evidence="1" type="ORF">J2S34_002924</name>
</gene>
<sequence>MLGLAEQKKLADDKANSMGAKSGAHGREGAYT</sequence>
<organism evidence="1 2">
    <name type="scientific">Nitrobacter winogradskyi</name>
    <name type="common">Nitrobacter agilis</name>
    <dbReference type="NCBI Taxonomy" id="913"/>
    <lineage>
        <taxon>Bacteria</taxon>
        <taxon>Pseudomonadati</taxon>
        <taxon>Pseudomonadota</taxon>
        <taxon>Alphaproteobacteria</taxon>
        <taxon>Hyphomicrobiales</taxon>
        <taxon>Nitrobacteraceae</taxon>
        <taxon>Nitrobacter</taxon>
    </lineage>
</organism>
<reference evidence="1" key="1">
    <citation type="submission" date="2022-03" db="EMBL/GenBank/DDBJ databases">
        <title>Interactions between chemoautotrophic and heterotrophic bacteria.</title>
        <authorList>
            <person name="Santoro A."/>
        </authorList>
    </citation>
    <scope>NUCLEOTIDE SEQUENCE</scope>
    <source>
        <strain evidence="1">Nb-106</strain>
    </source>
</reference>